<keyword evidence="3" id="KW-1185">Reference proteome</keyword>
<proteinExistence type="predicted"/>
<accession>A0A314ZXJ3</accession>
<feature type="transmembrane region" description="Helical" evidence="1">
    <location>
        <begin position="38"/>
        <end position="60"/>
    </location>
</feature>
<dbReference type="AlphaFoldDB" id="A0A314ZXJ3"/>
<keyword evidence="1" id="KW-0472">Membrane</keyword>
<keyword evidence="1" id="KW-0812">Transmembrane</keyword>
<dbReference type="Proteomes" id="UP000250321">
    <property type="component" value="Unassembled WGS sequence"/>
</dbReference>
<evidence type="ECO:0000313" key="2">
    <source>
        <dbReference type="EMBL" id="PQQ06506.1"/>
    </source>
</evidence>
<evidence type="ECO:0000256" key="1">
    <source>
        <dbReference type="SAM" id="Phobius"/>
    </source>
</evidence>
<dbReference type="STRING" id="2094558.A0A314ZXJ3"/>
<organism evidence="2 3">
    <name type="scientific">Prunus yedoensis var. nudiflora</name>
    <dbReference type="NCBI Taxonomy" id="2094558"/>
    <lineage>
        <taxon>Eukaryota</taxon>
        <taxon>Viridiplantae</taxon>
        <taxon>Streptophyta</taxon>
        <taxon>Embryophyta</taxon>
        <taxon>Tracheophyta</taxon>
        <taxon>Spermatophyta</taxon>
        <taxon>Magnoliopsida</taxon>
        <taxon>eudicotyledons</taxon>
        <taxon>Gunneridae</taxon>
        <taxon>Pentapetalae</taxon>
        <taxon>rosids</taxon>
        <taxon>fabids</taxon>
        <taxon>Rosales</taxon>
        <taxon>Rosaceae</taxon>
        <taxon>Amygdaloideae</taxon>
        <taxon>Amygdaleae</taxon>
        <taxon>Prunus</taxon>
    </lineage>
</organism>
<dbReference type="EMBL" id="PJQY01000954">
    <property type="protein sequence ID" value="PQQ06506.1"/>
    <property type="molecule type" value="Genomic_DNA"/>
</dbReference>
<protein>
    <submittedName>
        <fullName evidence="2">Uncharacterized protein</fullName>
    </submittedName>
</protein>
<reference evidence="2 3" key="1">
    <citation type="submission" date="2018-02" db="EMBL/GenBank/DDBJ databases">
        <title>Draft genome of wild Prunus yedoensis var. nudiflora.</title>
        <authorList>
            <person name="Baek S."/>
            <person name="Kim J.-H."/>
            <person name="Choi K."/>
            <person name="Kim G.-B."/>
            <person name="Cho A."/>
            <person name="Jang H."/>
            <person name="Shin C.-H."/>
            <person name="Yu H.-J."/>
            <person name="Mun J.-H."/>
        </authorList>
    </citation>
    <scope>NUCLEOTIDE SEQUENCE [LARGE SCALE GENOMIC DNA]</scope>
    <source>
        <strain evidence="3">cv. Jeju island</strain>
        <tissue evidence="2">Leaf</tissue>
    </source>
</reference>
<sequence length="95" mass="10972">MLDGRLIHPPPNFLSFITSAIVIRNIKRKVAYSQSTFTMRAIVLCKILEVLSFLSFGIYWSTLARDVPFPGLMVMFYEGLKDRIEYGKQYIFVGM</sequence>
<comment type="caution">
    <text evidence="2">The sequence shown here is derived from an EMBL/GenBank/DDBJ whole genome shotgun (WGS) entry which is preliminary data.</text>
</comment>
<name>A0A314ZXJ3_PRUYE</name>
<evidence type="ECO:0000313" key="3">
    <source>
        <dbReference type="Proteomes" id="UP000250321"/>
    </source>
</evidence>
<dbReference type="OrthoDB" id="415315at2759"/>
<gene>
    <name evidence="2" type="ORF">Pyn_06524</name>
</gene>
<keyword evidence="1" id="KW-1133">Transmembrane helix</keyword>